<organism evidence="1 2">
    <name type="scientific">Dallia pectoralis</name>
    <name type="common">Alaska blackfish</name>
    <dbReference type="NCBI Taxonomy" id="75939"/>
    <lineage>
        <taxon>Eukaryota</taxon>
        <taxon>Metazoa</taxon>
        <taxon>Chordata</taxon>
        <taxon>Craniata</taxon>
        <taxon>Vertebrata</taxon>
        <taxon>Euteleostomi</taxon>
        <taxon>Actinopterygii</taxon>
        <taxon>Neopterygii</taxon>
        <taxon>Teleostei</taxon>
        <taxon>Protacanthopterygii</taxon>
        <taxon>Esociformes</taxon>
        <taxon>Umbridae</taxon>
        <taxon>Dallia</taxon>
    </lineage>
</organism>
<evidence type="ECO:0000313" key="2">
    <source>
        <dbReference type="Proteomes" id="UP001157502"/>
    </source>
</evidence>
<name>A0ACC2GIZ1_DALPE</name>
<gene>
    <name evidence="1" type="ORF">DPEC_G00149680</name>
</gene>
<accession>A0ACC2GIZ1</accession>
<dbReference type="EMBL" id="CM055739">
    <property type="protein sequence ID" value="KAJ8003566.1"/>
    <property type="molecule type" value="Genomic_DNA"/>
</dbReference>
<keyword evidence="2" id="KW-1185">Reference proteome</keyword>
<sequence>MHFPHRAVCGASDPGRHACAMGLFRQIHHTERHSTRKRTGAVDKVTVVVETTALVRLPRCLGHMDHRDRRYPLENGPTFILMLQLSLPPP</sequence>
<dbReference type="Proteomes" id="UP001157502">
    <property type="component" value="Chromosome 12"/>
</dbReference>
<protein>
    <submittedName>
        <fullName evidence="1">Uncharacterized protein</fullName>
    </submittedName>
</protein>
<reference evidence="1" key="1">
    <citation type="submission" date="2021-05" db="EMBL/GenBank/DDBJ databases">
        <authorList>
            <person name="Pan Q."/>
            <person name="Jouanno E."/>
            <person name="Zahm M."/>
            <person name="Klopp C."/>
            <person name="Cabau C."/>
            <person name="Louis A."/>
            <person name="Berthelot C."/>
            <person name="Parey E."/>
            <person name="Roest Crollius H."/>
            <person name="Montfort J."/>
            <person name="Robinson-Rechavi M."/>
            <person name="Bouchez O."/>
            <person name="Lampietro C."/>
            <person name="Lopez Roques C."/>
            <person name="Donnadieu C."/>
            <person name="Postlethwait J."/>
            <person name="Bobe J."/>
            <person name="Dillon D."/>
            <person name="Chandos A."/>
            <person name="von Hippel F."/>
            <person name="Guiguen Y."/>
        </authorList>
    </citation>
    <scope>NUCLEOTIDE SEQUENCE</scope>
    <source>
        <strain evidence="1">YG-Jan2019</strain>
    </source>
</reference>
<comment type="caution">
    <text evidence="1">The sequence shown here is derived from an EMBL/GenBank/DDBJ whole genome shotgun (WGS) entry which is preliminary data.</text>
</comment>
<proteinExistence type="predicted"/>
<evidence type="ECO:0000313" key="1">
    <source>
        <dbReference type="EMBL" id="KAJ8003566.1"/>
    </source>
</evidence>